<dbReference type="SUPFAM" id="SSF52151">
    <property type="entry name" value="FabD/lysophospholipase-like"/>
    <property type="match status" value="1"/>
</dbReference>
<dbReference type="NCBIfam" id="NF041079">
    <property type="entry name" value="CBASS_lipase"/>
    <property type="match status" value="1"/>
</dbReference>
<feature type="short sequence motif" description="DGA/G" evidence="3">
    <location>
        <begin position="188"/>
        <end position="190"/>
    </location>
</feature>
<dbReference type="GO" id="GO:0016042">
    <property type="term" value="P:lipid catabolic process"/>
    <property type="evidence" value="ECO:0007669"/>
    <property type="project" value="UniProtKB-UniRule"/>
</dbReference>
<evidence type="ECO:0000256" key="2">
    <source>
        <dbReference type="ARBA" id="ARBA00023098"/>
    </source>
</evidence>
<dbReference type="Proteomes" id="UP000293583">
    <property type="component" value="Unassembled WGS sequence"/>
</dbReference>
<dbReference type="OrthoDB" id="9807112at2"/>
<dbReference type="AlphaFoldDB" id="A0A4Q9BIB6"/>
<evidence type="ECO:0000256" key="3">
    <source>
        <dbReference type="PROSITE-ProRule" id="PRU01161"/>
    </source>
</evidence>
<dbReference type="CDD" id="cd07199">
    <property type="entry name" value="Pat17_PNPLA8_PNPLA9_like"/>
    <property type="match status" value="1"/>
</dbReference>
<dbReference type="PANTHER" id="PTHR32176">
    <property type="entry name" value="XYLOSE ISOMERASE"/>
    <property type="match status" value="1"/>
</dbReference>
<keyword evidence="3" id="KW-0378">Hydrolase</keyword>
<keyword evidence="2 3" id="KW-0443">Lipid metabolism</keyword>
<evidence type="ECO:0000313" key="5">
    <source>
        <dbReference type="EMBL" id="TBH75413.1"/>
    </source>
</evidence>
<sequence length="337" mass="37638">MESKPFKILSIDGGGIKGLYSASILAQLEKKSGKKVTDCFDLICGTSTGGLIALGLASGKSANELAEMYISEGNKIFPTSEWRLIRCYQRFVKHFLTQTFFYGKFSNKALKGVLESQYGQLTLGELNNLVLVPSFNLVSGMPRMFKFPHKEGEFFRDKDILLVDVGLATAAAPTYFPIHAHNDELYVDGGVWANNPALCGLLEAIKYFVGSGKEYSHVEVLSIASISNSSGWVAKKRLQRSFIGWRSKLMALPMEGQAYFTHFFLDTALERIHPESKYVRIKSPKLSQEQMKLIEMDRADIKAIRTIKSLGEQEGVTKANDPNVMHFFNTAKSYKTI</sequence>
<dbReference type="EMBL" id="SEWY01000001">
    <property type="protein sequence ID" value="TBH75413.1"/>
    <property type="molecule type" value="Genomic_DNA"/>
</dbReference>
<dbReference type="GO" id="GO:0016787">
    <property type="term" value="F:hydrolase activity"/>
    <property type="evidence" value="ECO:0007669"/>
    <property type="project" value="UniProtKB-UniRule"/>
</dbReference>
<feature type="short sequence motif" description="GXGXXG" evidence="3">
    <location>
        <begin position="13"/>
        <end position="18"/>
    </location>
</feature>
<evidence type="ECO:0000259" key="4">
    <source>
        <dbReference type="PROSITE" id="PS51635"/>
    </source>
</evidence>
<proteinExistence type="inferred from homology"/>
<keyword evidence="3" id="KW-0442">Lipid degradation</keyword>
<feature type="active site" description="Proton acceptor" evidence="3">
    <location>
        <position position="188"/>
    </location>
</feature>
<name>A0A4Q9BIB6_9BACT</name>
<feature type="short sequence motif" description="GXSXG" evidence="3">
    <location>
        <begin position="45"/>
        <end position="49"/>
    </location>
</feature>
<dbReference type="Pfam" id="PF01734">
    <property type="entry name" value="Patatin"/>
    <property type="match status" value="1"/>
</dbReference>
<dbReference type="Gene3D" id="3.40.1090.10">
    <property type="entry name" value="Cytosolic phospholipase A2 catalytic domain"/>
    <property type="match status" value="1"/>
</dbReference>
<reference evidence="5 6" key="1">
    <citation type="submission" date="2019-02" db="EMBL/GenBank/DDBJ databases">
        <title>Genome of a new Bacteroidetes strain.</title>
        <authorList>
            <person name="Pitt A."/>
        </authorList>
    </citation>
    <scope>NUCLEOTIDE SEQUENCE [LARGE SCALE GENOMIC DNA]</scope>
    <source>
        <strain evidence="5 6">103A-SOEBACH</strain>
    </source>
</reference>
<dbReference type="InterPro" id="IPR002641">
    <property type="entry name" value="PNPLA_dom"/>
</dbReference>
<accession>A0A4Q9BIB6</accession>
<dbReference type="PANTHER" id="PTHR32176:SF92">
    <property type="entry name" value="XYLOSE ISOMERASE"/>
    <property type="match status" value="1"/>
</dbReference>
<dbReference type="InterPro" id="IPR016035">
    <property type="entry name" value="Acyl_Trfase/lysoPLipase"/>
</dbReference>
<feature type="domain" description="PNPLA" evidence="4">
    <location>
        <begin position="9"/>
        <end position="201"/>
    </location>
</feature>
<evidence type="ECO:0000313" key="6">
    <source>
        <dbReference type="Proteomes" id="UP000293583"/>
    </source>
</evidence>
<keyword evidence="6" id="KW-1185">Reference proteome</keyword>
<comment type="caution">
    <text evidence="5">The sequence shown here is derived from an EMBL/GenBank/DDBJ whole genome shotgun (WGS) entry which is preliminary data.</text>
</comment>
<organism evidence="5 6">
    <name type="scientific">Aquirufa antheringensis</name>
    <dbReference type="NCBI Taxonomy" id="2516559"/>
    <lineage>
        <taxon>Bacteria</taxon>
        <taxon>Pseudomonadati</taxon>
        <taxon>Bacteroidota</taxon>
        <taxon>Cytophagia</taxon>
        <taxon>Cytophagales</taxon>
        <taxon>Flectobacillaceae</taxon>
        <taxon>Aquirufa</taxon>
    </lineage>
</organism>
<dbReference type="RefSeq" id="WP_130922568.1">
    <property type="nucleotide sequence ID" value="NZ_JAANOM010000002.1"/>
</dbReference>
<protein>
    <submittedName>
        <fullName evidence="5">Phospholipase</fullName>
    </submittedName>
</protein>
<gene>
    <name evidence="5" type="ORF">EWU20_02210</name>
</gene>
<feature type="active site" description="Nucleophile" evidence="3">
    <location>
        <position position="47"/>
    </location>
</feature>
<dbReference type="PROSITE" id="PS51635">
    <property type="entry name" value="PNPLA"/>
    <property type="match status" value="1"/>
</dbReference>
<comment type="similarity">
    <text evidence="1">Belongs to the patatin family.</text>
</comment>
<evidence type="ECO:0000256" key="1">
    <source>
        <dbReference type="ARBA" id="ARBA00010240"/>
    </source>
</evidence>